<evidence type="ECO:0000256" key="5">
    <source>
        <dbReference type="ARBA" id="ARBA00023136"/>
    </source>
</evidence>
<feature type="transmembrane region" description="Helical" evidence="6">
    <location>
        <begin position="348"/>
        <end position="372"/>
    </location>
</feature>
<dbReference type="eggNOG" id="COG3127">
    <property type="taxonomic scope" value="Bacteria"/>
</dbReference>
<evidence type="ECO:0000259" key="7">
    <source>
        <dbReference type="Pfam" id="PF02687"/>
    </source>
</evidence>
<feature type="transmembrane region" description="Helical" evidence="6">
    <location>
        <begin position="393"/>
        <end position="412"/>
    </location>
</feature>
<dbReference type="AlphaFoldDB" id="B8GTV0"/>
<dbReference type="PANTHER" id="PTHR30287:SF1">
    <property type="entry name" value="INNER MEMBRANE PROTEIN"/>
    <property type="match status" value="1"/>
</dbReference>
<evidence type="ECO:0000256" key="4">
    <source>
        <dbReference type="ARBA" id="ARBA00022989"/>
    </source>
</evidence>
<organism evidence="8 9">
    <name type="scientific">Thioalkalivibrio sulfidiphilus (strain HL-EbGR7)</name>
    <dbReference type="NCBI Taxonomy" id="396588"/>
    <lineage>
        <taxon>Bacteria</taxon>
        <taxon>Pseudomonadati</taxon>
        <taxon>Pseudomonadota</taxon>
        <taxon>Gammaproteobacteria</taxon>
        <taxon>Chromatiales</taxon>
        <taxon>Ectothiorhodospiraceae</taxon>
        <taxon>Thioalkalivibrio</taxon>
    </lineage>
</organism>
<feature type="domain" description="ABC3 transporter permease C-terminal" evidence="7">
    <location>
        <begin position="711"/>
        <end position="823"/>
    </location>
</feature>
<proteinExistence type="predicted"/>
<feature type="transmembrane region" description="Helical" evidence="6">
    <location>
        <begin position="21"/>
        <end position="42"/>
    </location>
</feature>
<evidence type="ECO:0000256" key="6">
    <source>
        <dbReference type="SAM" id="Phobius"/>
    </source>
</evidence>
<dbReference type="RefSeq" id="WP_012638672.1">
    <property type="nucleotide sequence ID" value="NC_011901.1"/>
</dbReference>
<keyword evidence="3 6" id="KW-0812">Transmembrane</keyword>
<evidence type="ECO:0000256" key="2">
    <source>
        <dbReference type="ARBA" id="ARBA00022475"/>
    </source>
</evidence>
<feature type="transmembrane region" description="Helical" evidence="6">
    <location>
        <begin position="750"/>
        <end position="781"/>
    </location>
</feature>
<dbReference type="OrthoDB" id="5292592at2"/>
<protein>
    <recommendedName>
        <fullName evidence="7">ABC3 transporter permease C-terminal domain-containing protein</fullName>
    </recommendedName>
</protein>
<reference evidence="8 9" key="1">
    <citation type="journal article" date="2011" name="Stand. Genomic Sci.">
        <title>Complete genome sequence of 'Thioalkalivibrio sulfidophilus' HL-EbGr7.</title>
        <authorList>
            <person name="Muyzer G."/>
            <person name="Sorokin D.Y."/>
            <person name="Mavromatis K."/>
            <person name="Lapidus A."/>
            <person name="Clum A."/>
            <person name="Ivanova N."/>
            <person name="Pati A."/>
            <person name="d'Haeseleer P."/>
            <person name="Woyke T."/>
            <person name="Kyrpides N.C."/>
        </authorList>
    </citation>
    <scope>NUCLEOTIDE SEQUENCE [LARGE SCALE GENOMIC DNA]</scope>
    <source>
        <strain evidence="8 9">HL-EbGR7</strain>
    </source>
</reference>
<gene>
    <name evidence="8" type="ordered locus">Tgr7_2114</name>
</gene>
<dbReference type="GO" id="GO:0005886">
    <property type="term" value="C:plasma membrane"/>
    <property type="evidence" value="ECO:0007669"/>
    <property type="project" value="UniProtKB-SubCell"/>
</dbReference>
<keyword evidence="9" id="KW-1185">Reference proteome</keyword>
<dbReference type="InterPro" id="IPR003838">
    <property type="entry name" value="ABC3_permease_C"/>
</dbReference>
<dbReference type="InterPro" id="IPR038766">
    <property type="entry name" value="Membrane_comp_ABC_pdt"/>
</dbReference>
<feature type="transmembrane region" description="Helical" evidence="6">
    <location>
        <begin position="258"/>
        <end position="281"/>
    </location>
</feature>
<evidence type="ECO:0000256" key="3">
    <source>
        <dbReference type="ARBA" id="ARBA00022692"/>
    </source>
</evidence>
<feature type="transmembrane region" description="Helical" evidence="6">
    <location>
        <begin position="418"/>
        <end position="444"/>
    </location>
</feature>
<dbReference type="STRING" id="396588.Tgr7_2114"/>
<accession>B8GTV0</accession>
<dbReference type="Pfam" id="PF02687">
    <property type="entry name" value="FtsX"/>
    <property type="match status" value="2"/>
</dbReference>
<dbReference type="Proteomes" id="UP000002383">
    <property type="component" value="Chromosome"/>
</dbReference>
<dbReference type="EMBL" id="CP001339">
    <property type="protein sequence ID" value="ACL73194.1"/>
    <property type="molecule type" value="Genomic_DNA"/>
</dbReference>
<feature type="transmembrane region" description="Helical" evidence="6">
    <location>
        <begin position="793"/>
        <end position="815"/>
    </location>
</feature>
<sequence length="831" mass="89539">MRVGAFRYSLRSLLREWRSGELQVLALAVVIAVAAVTSVGFFTDRVQRAMLLQATELLGADLAVVSADEISETLSTGATERGLSIARFVTFPSVVLFGDAAQLAELKAVDGGYPLRGRLRVSEQPFGPELEPEGGPGPGEVWAETRLFQQMGFQVGDRLQVGDTELRVSRVLTYEPDRGGDLFQLAPRVMFNLADVPATGLVTPASRVRHQLLVAGDEAAVNDYRAWAVDRLAANERIEGVRDARPELRQAIERAEQFLGLAALVAVLLAGGAIAVAARHYSERQSDTSAVMRCLGASRDFVVRVFLLRLLWIALLSSLAGALAGYGAQTVLTALLGQWFTGGLPAASAWPVFSGLAVGLVTVLGFALPSMLRIGRVPPLRVLRRELGAPPPAMWLVLGLAMVTLGVLLLWQAGDARLAVRVLGGAVVTGVLLWGVAWAMIWLLKPLRTRGGVALRFGLANLSRRGSLSAVQLSAFGLGIMALLLLALVRVDLLSAWEQNLPEDAPNHFMINVQPEEVEPLRALFESRGLDAPAYYPMVRGRLANINDRPVNPEDYESARAERLAAREFNLSFGDAPQPDNRIIAGRWWQPGDDLAQWSVEEGLAQTLGIAMGDRLVFRVAGESVEGRVTSLRTVQWDSFNVNFFVVAPPELLAEMPATYITSFRLDGQGEGLLAAAVRQFPSITVLDVRALMEQVRSIMDRATLAVEYVFLFTLLAGVTVLFAAIQATRSVRQRETALLRTLGASRRQVLAGLLSEFLVMGALAGLLAAAGATLIGYVLAAQIFDLPFAVNPWLWIAGIGGGAAGVGFAGWLGARGVLKQPPLFTLRKAA</sequence>
<feature type="transmembrane region" description="Helical" evidence="6">
    <location>
        <begin position="709"/>
        <end position="729"/>
    </location>
</feature>
<name>B8GTV0_THISH</name>
<evidence type="ECO:0000313" key="9">
    <source>
        <dbReference type="Proteomes" id="UP000002383"/>
    </source>
</evidence>
<keyword evidence="5 6" id="KW-0472">Membrane</keyword>
<evidence type="ECO:0000313" key="8">
    <source>
        <dbReference type="EMBL" id="ACL73194.1"/>
    </source>
</evidence>
<dbReference type="HOGENOM" id="CLU_009475_0_0_6"/>
<evidence type="ECO:0000256" key="1">
    <source>
        <dbReference type="ARBA" id="ARBA00004651"/>
    </source>
</evidence>
<feature type="transmembrane region" description="Helical" evidence="6">
    <location>
        <begin position="301"/>
        <end position="328"/>
    </location>
</feature>
<keyword evidence="4 6" id="KW-1133">Transmembrane helix</keyword>
<comment type="subcellular location">
    <subcellularLocation>
        <location evidence="1">Cell membrane</location>
        <topology evidence="1">Multi-pass membrane protein</topology>
    </subcellularLocation>
</comment>
<dbReference type="PANTHER" id="PTHR30287">
    <property type="entry name" value="MEMBRANE COMPONENT OF PREDICTED ABC SUPERFAMILY METABOLITE UPTAKE TRANSPORTER"/>
    <property type="match status" value="1"/>
</dbReference>
<feature type="transmembrane region" description="Helical" evidence="6">
    <location>
        <begin position="465"/>
        <end position="489"/>
    </location>
</feature>
<feature type="domain" description="ABC3 transporter permease C-terminal" evidence="7">
    <location>
        <begin position="261"/>
        <end position="376"/>
    </location>
</feature>
<keyword evidence="2" id="KW-1003">Cell membrane</keyword>
<dbReference type="KEGG" id="tgr:Tgr7_2114"/>